<name>A0A1G9CFY7_9BACT</name>
<evidence type="ECO:0000256" key="6">
    <source>
        <dbReference type="PROSITE-ProRule" id="PRU00050"/>
    </source>
</evidence>
<dbReference type="GO" id="GO:0006935">
    <property type="term" value="P:chemotaxis"/>
    <property type="evidence" value="ECO:0007669"/>
    <property type="project" value="UniProtKB-UniRule"/>
</dbReference>
<dbReference type="EC" id="3.5.1.44" evidence="5"/>
<dbReference type="GO" id="GO:0050568">
    <property type="term" value="F:protein-glutamine glutaminase activity"/>
    <property type="evidence" value="ECO:0007669"/>
    <property type="project" value="UniProtKB-UniRule"/>
</dbReference>
<dbReference type="HAMAP" id="MF_00099">
    <property type="entry name" value="CheB_chemtxs"/>
    <property type="match status" value="1"/>
</dbReference>
<dbReference type="PANTHER" id="PTHR42872:SF6">
    <property type="entry name" value="PROTEIN-GLUTAMATE METHYLESTERASE_PROTEIN-GLUTAMINE GLUTAMINASE"/>
    <property type="match status" value="1"/>
</dbReference>
<dbReference type="Gene3D" id="3.40.50.180">
    <property type="entry name" value="Methylesterase CheB, C-terminal domain"/>
    <property type="match status" value="1"/>
</dbReference>
<accession>A0A1G9CFY7</accession>
<dbReference type="EC" id="3.1.1.61" evidence="5"/>
<organism evidence="10 11">
    <name type="scientific">Maridesulfovibrio ferrireducens</name>
    <dbReference type="NCBI Taxonomy" id="246191"/>
    <lineage>
        <taxon>Bacteria</taxon>
        <taxon>Pseudomonadati</taxon>
        <taxon>Thermodesulfobacteriota</taxon>
        <taxon>Desulfovibrionia</taxon>
        <taxon>Desulfovibrionales</taxon>
        <taxon>Desulfovibrionaceae</taxon>
        <taxon>Maridesulfovibrio</taxon>
    </lineage>
</organism>
<dbReference type="PROSITE" id="PS50110">
    <property type="entry name" value="RESPONSE_REGULATORY"/>
    <property type="match status" value="1"/>
</dbReference>
<dbReference type="PROSITE" id="PS50122">
    <property type="entry name" value="CHEB"/>
    <property type="match status" value="1"/>
</dbReference>
<protein>
    <recommendedName>
        <fullName evidence="5">Protein-glutamate methylesterase/protein-glutamine glutaminase</fullName>
        <ecNumber evidence="5">3.1.1.61</ecNumber>
        <ecNumber evidence="5">3.5.1.44</ecNumber>
    </recommendedName>
</protein>
<dbReference type="PIRSF" id="PIRSF000876">
    <property type="entry name" value="RR_chemtxs_CheB"/>
    <property type="match status" value="1"/>
</dbReference>
<dbReference type="CDD" id="cd17541">
    <property type="entry name" value="REC_CheB-like"/>
    <property type="match status" value="1"/>
</dbReference>
<dbReference type="InterPro" id="IPR035909">
    <property type="entry name" value="CheB_C"/>
</dbReference>
<keyword evidence="11" id="KW-1185">Reference proteome</keyword>
<dbReference type="InterPro" id="IPR001789">
    <property type="entry name" value="Sig_transdc_resp-reg_receiver"/>
</dbReference>
<dbReference type="EMBL" id="FNGA01000001">
    <property type="protein sequence ID" value="SDK50593.1"/>
    <property type="molecule type" value="Genomic_DNA"/>
</dbReference>
<dbReference type="Pfam" id="PF01339">
    <property type="entry name" value="CheB_methylest"/>
    <property type="match status" value="1"/>
</dbReference>
<keyword evidence="2 5" id="KW-0145">Chemotaxis</keyword>
<proteinExistence type="inferred from homology"/>
<dbReference type="InterPro" id="IPR008248">
    <property type="entry name" value="CheB-like"/>
</dbReference>
<evidence type="ECO:0000313" key="11">
    <source>
        <dbReference type="Proteomes" id="UP000199053"/>
    </source>
</evidence>
<dbReference type="CDD" id="cd16432">
    <property type="entry name" value="CheB_Rec"/>
    <property type="match status" value="1"/>
</dbReference>
<sequence length="334" mass="35057">MRIGIVNDMAMAVEVLKRIVNGAGFQVAWVAFNGEEAVTKCCRDVPDIVLMDLIMPVMDGAEATRRIMKECPCSILVVTASIESNASKVFEAMGAGALDVVTTPEMGIGGALEGAKNLTAKISLIRRLQGVEVEKEVKPVTVASLKRTPRLLAIGSSTGGPTALATVLGALPSDFPAAIVIIQHVDGSFSENLANWLNGQTKLEVSLAKRGDILHAGKVLLAPGNRNMLLGTGGIVHLTDGPGESLYVPSVDIFFKSLCCAGIPEGSAAVLLTGMGADGAKGLLELREKGWMTIAQDKESSVVWGMPGAAVKIDAARKVSSIDNMAQVLIRHFK</sequence>
<dbReference type="OrthoDB" id="9793421at2"/>
<evidence type="ECO:0000259" key="8">
    <source>
        <dbReference type="PROSITE" id="PS50110"/>
    </source>
</evidence>
<dbReference type="GO" id="GO:0008984">
    <property type="term" value="F:protein-glutamate methylesterase activity"/>
    <property type="evidence" value="ECO:0007669"/>
    <property type="project" value="UniProtKB-UniRule"/>
</dbReference>
<evidence type="ECO:0000256" key="5">
    <source>
        <dbReference type="HAMAP-Rule" id="MF_00099"/>
    </source>
</evidence>
<dbReference type="RefSeq" id="WP_092158179.1">
    <property type="nucleotide sequence ID" value="NZ_FNGA01000001.1"/>
</dbReference>
<evidence type="ECO:0000256" key="2">
    <source>
        <dbReference type="ARBA" id="ARBA00022500"/>
    </source>
</evidence>
<dbReference type="STRING" id="246191.SAMN05660337_0663"/>
<feature type="modified residue" description="4-aspartylphosphate" evidence="5 7">
    <location>
        <position position="52"/>
    </location>
</feature>
<dbReference type="GO" id="GO:0000156">
    <property type="term" value="F:phosphorelay response regulator activity"/>
    <property type="evidence" value="ECO:0007669"/>
    <property type="project" value="InterPro"/>
</dbReference>
<keyword evidence="5 7" id="KW-0597">Phosphoprotein</keyword>
<gene>
    <name evidence="5" type="primary">cheB</name>
    <name evidence="10" type="ORF">SAMN05660337_0663</name>
</gene>
<evidence type="ECO:0000256" key="1">
    <source>
        <dbReference type="ARBA" id="ARBA00022490"/>
    </source>
</evidence>
<feature type="domain" description="CheB-type methylesterase" evidence="9">
    <location>
        <begin position="145"/>
        <end position="334"/>
    </location>
</feature>
<feature type="active site" evidence="5 6">
    <location>
        <position position="157"/>
    </location>
</feature>
<comment type="subcellular location">
    <subcellularLocation>
        <location evidence="5">Cytoplasm</location>
    </subcellularLocation>
</comment>
<comment type="domain">
    <text evidence="5">Contains a C-terminal catalytic domain, and an N-terminal region which modulates catalytic activity.</text>
</comment>
<dbReference type="NCBIfam" id="NF009206">
    <property type="entry name" value="PRK12555.1"/>
    <property type="match status" value="1"/>
</dbReference>
<evidence type="ECO:0000256" key="7">
    <source>
        <dbReference type="PROSITE-ProRule" id="PRU00169"/>
    </source>
</evidence>
<feature type="active site" evidence="5 6">
    <location>
        <position position="278"/>
    </location>
</feature>
<dbReference type="PANTHER" id="PTHR42872">
    <property type="entry name" value="PROTEIN-GLUTAMATE METHYLESTERASE/PROTEIN-GLUTAMINE GLUTAMINASE"/>
    <property type="match status" value="1"/>
</dbReference>
<dbReference type="NCBIfam" id="NF001965">
    <property type="entry name" value="PRK00742.1"/>
    <property type="match status" value="1"/>
</dbReference>
<comment type="similarity">
    <text evidence="5">Belongs to the CheB family.</text>
</comment>
<evidence type="ECO:0000256" key="4">
    <source>
        <dbReference type="ARBA" id="ARBA00048267"/>
    </source>
</evidence>
<feature type="domain" description="Response regulatory" evidence="8">
    <location>
        <begin position="2"/>
        <end position="118"/>
    </location>
</feature>
<comment type="PTM">
    <text evidence="5">Phosphorylated by CheA. Phosphorylation of the N-terminal regulatory domain activates the methylesterase activity.</text>
</comment>
<dbReference type="Pfam" id="PF00072">
    <property type="entry name" value="Response_reg"/>
    <property type="match status" value="1"/>
</dbReference>
<comment type="catalytic activity">
    <reaction evidence="4 5">
        <text>[protein]-L-glutamate 5-O-methyl ester + H2O = L-glutamyl-[protein] + methanol + H(+)</text>
        <dbReference type="Rhea" id="RHEA:23236"/>
        <dbReference type="Rhea" id="RHEA-COMP:10208"/>
        <dbReference type="Rhea" id="RHEA-COMP:10311"/>
        <dbReference type="ChEBI" id="CHEBI:15377"/>
        <dbReference type="ChEBI" id="CHEBI:15378"/>
        <dbReference type="ChEBI" id="CHEBI:17790"/>
        <dbReference type="ChEBI" id="CHEBI:29973"/>
        <dbReference type="ChEBI" id="CHEBI:82795"/>
        <dbReference type="EC" id="3.1.1.61"/>
    </reaction>
</comment>
<evidence type="ECO:0000259" key="9">
    <source>
        <dbReference type="PROSITE" id="PS50122"/>
    </source>
</evidence>
<reference evidence="11" key="1">
    <citation type="submission" date="2016-10" db="EMBL/GenBank/DDBJ databases">
        <authorList>
            <person name="Varghese N."/>
            <person name="Submissions S."/>
        </authorList>
    </citation>
    <scope>NUCLEOTIDE SEQUENCE [LARGE SCALE GENOMIC DNA]</scope>
    <source>
        <strain evidence="11">DSM 16995</strain>
    </source>
</reference>
<feature type="active site" evidence="5 6">
    <location>
        <position position="184"/>
    </location>
</feature>
<evidence type="ECO:0000256" key="3">
    <source>
        <dbReference type="ARBA" id="ARBA00022801"/>
    </source>
</evidence>
<comment type="function">
    <text evidence="5">Involved in chemotaxis. Part of a chemotaxis signal transduction system that modulates chemotaxis in response to various stimuli. Catalyzes the demethylation of specific methylglutamate residues introduced into the chemoreceptors (methyl-accepting chemotaxis proteins or MCP) by CheR. Also mediates the irreversible deamidation of specific glutamine residues to glutamic acid.</text>
</comment>
<keyword evidence="3 5" id="KW-0378">Hydrolase</keyword>
<dbReference type="InterPro" id="IPR011006">
    <property type="entry name" value="CheY-like_superfamily"/>
</dbReference>
<dbReference type="SUPFAM" id="SSF52738">
    <property type="entry name" value="Methylesterase CheB, C-terminal domain"/>
    <property type="match status" value="1"/>
</dbReference>
<dbReference type="Proteomes" id="UP000199053">
    <property type="component" value="Unassembled WGS sequence"/>
</dbReference>
<evidence type="ECO:0000313" key="10">
    <source>
        <dbReference type="EMBL" id="SDK50593.1"/>
    </source>
</evidence>
<dbReference type="SMART" id="SM00448">
    <property type="entry name" value="REC"/>
    <property type="match status" value="1"/>
</dbReference>
<dbReference type="AlphaFoldDB" id="A0A1G9CFY7"/>
<dbReference type="InterPro" id="IPR000673">
    <property type="entry name" value="Sig_transdc_resp-reg_Me-estase"/>
</dbReference>
<dbReference type="GO" id="GO:0005737">
    <property type="term" value="C:cytoplasm"/>
    <property type="evidence" value="ECO:0007669"/>
    <property type="project" value="UniProtKB-SubCell"/>
</dbReference>
<dbReference type="Gene3D" id="3.40.50.2300">
    <property type="match status" value="1"/>
</dbReference>
<keyword evidence="1 5" id="KW-0963">Cytoplasm</keyword>
<comment type="catalytic activity">
    <reaction evidence="5">
        <text>L-glutaminyl-[protein] + H2O = L-glutamyl-[protein] + NH4(+)</text>
        <dbReference type="Rhea" id="RHEA:16441"/>
        <dbReference type="Rhea" id="RHEA-COMP:10207"/>
        <dbReference type="Rhea" id="RHEA-COMP:10208"/>
        <dbReference type="ChEBI" id="CHEBI:15377"/>
        <dbReference type="ChEBI" id="CHEBI:28938"/>
        <dbReference type="ChEBI" id="CHEBI:29973"/>
        <dbReference type="ChEBI" id="CHEBI:30011"/>
        <dbReference type="EC" id="3.5.1.44"/>
    </reaction>
</comment>
<dbReference type="SUPFAM" id="SSF52172">
    <property type="entry name" value="CheY-like"/>
    <property type="match status" value="1"/>
</dbReference>